<dbReference type="AlphaFoldDB" id="A0A221UZT8"/>
<dbReference type="Proteomes" id="UP000204551">
    <property type="component" value="Chromosome"/>
</dbReference>
<protein>
    <recommendedName>
        <fullName evidence="3">DUF1896 domain-containing protein</fullName>
    </recommendedName>
</protein>
<sequence length="163" mass="18532">MIIAGVIFDQIKNNKYKQMKTPPKNLSHFTLRLKELLNTSFPEHSGDKAFIDYRSRLAANAYEGAFMAGNTLPQCDEIANYILFEGLHFSKFDTVFKVVCNEFDTTMADEALRPFALKMLPVCEPVFVSYELTDDFTDTAAFDLCYTELTGTIALWIEENGLQ</sequence>
<proteinExistence type="predicted"/>
<gene>
    <name evidence="1" type="ORF">AREALGSMS7_03456</name>
</gene>
<name>A0A221UZT8_9FLAO</name>
<dbReference type="Gene3D" id="1.10.8.340">
    <property type="entry name" value="PG0816-like"/>
    <property type="match status" value="1"/>
</dbReference>
<dbReference type="Pfam" id="PF08989">
    <property type="entry name" value="DUF1896"/>
    <property type="match status" value="1"/>
</dbReference>
<evidence type="ECO:0000313" key="1">
    <source>
        <dbReference type="EMBL" id="ASO06877.1"/>
    </source>
</evidence>
<reference evidence="1 2" key="1">
    <citation type="submission" date="2017-07" db="EMBL/GenBank/DDBJ databases">
        <title>Genome Sequence of Arenibacter algicola Strain SMS7 Isolated from a culture of the Diatom Skeletonema marinoi.</title>
        <authorList>
            <person name="Topel M."/>
            <person name="Pinder M.I.M."/>
            <person name="Johansson O.N."/>
            <person name="Kourtchenko O."/>
            <person name="Godhe A."/>
            <person name="Clarke A.K."/>
        </authorList>
    </citation>
    <scope>NUCLEOTIDE SEQUENCE [LARGE SCALE GENOMIC DNA]</scope>
    <source>
        <strain evidence="1 2">SMS7</strain>
    </source>
</reference>
<dbReference type="SUPFAM" id="SSF140753">
    <property type="entry name" value="PG0816-like"/>
    <property type="match status" value="1"/>
</dbReference>
<dbReference type="KEGG" id="aalg:AREALGSMS7_03456"/>
<evidence type="ECO:0000313" key="2">
    <source>
        <dbReference type="Proteomes" id="UP000204551"/>
    </source>
</evidence>
<dbReference type="Gene3D" id="1.10.8.330">
    <property type="entry name" value="PG0816-like"/>
    <property type="match status" value="1"/>
</dbReference>
<dbReference type="InterPro" id="IPR036297">
    <property type="entry name" value="PG0816-like_sf"/>
</dbReference>
<dbReference type="InterPro" id="IPR015082">
    <property type="entry name" value="DUF1896"/>
</dbReference>
<dbReference type="EMBL" id="CP022515">
    <property type="protein sequence ID" value="ASO06877.1"/>
    <property type="molecule type" value="Genomic_DNA"/>
</dbReference>
<organism evidence="1 2">
    <name type="scientific">Arenibacter algicola</name>
    <dbReference type="NCBI Taxonomy" id="616991"/>
    <lineage>
        <taxon>Bacteria</taxon>
        <taxon>Pseudomonadati</taxon>
        <taxon>Bacteroidota</taxon>
        <taxon>Flavobacteriia</taxon>
        <taxon>Flavobacteriales</taxon>
        <taxon>Flavobacteriaceae</taxon>
        <taxon>Arenibacter</taxon>
    </lineage>
</organism>
<evidence type="ECO:0008006" key="3">
    <source>
        <dbReference type="Google" id="ProtNLM"/>
    </source>
</evidence>
<accession>A0A221UZT8</accession>